<keyword evidence="3" id="KW-1185">Reference proteome</keyword>
<accession>A0ABV0QPP1</accession>
<evidence type="ECO:0000256" key="1">
    <source>
        <dbReference type="SAM" id="MobiDB-lite"/>
    </source>
</evidence>
<feature type="compositionally biased region" description="Polar residues" evidence="1">
    <location>
        <begin position="76"/>
        <end position="86"/>
    </location>
</feature>
<feature type="region of interest" description="Disordered" evidence="1">
    <location>
        <begin position="18"/>
        <end position="91"/>
    </location>
</feature>
<name>A0ABV0QPP1_9TELE</name>
<organism evidence="2 3">
    <name type="scientific">Xenoophorus captivus</name>
    <dbReference type="NCBI Taxonomy" id="1517983"/>
    <lineage>
        <taxon>Eukaryota</taxon>
        <taxon>Metazoa</taxon>
        <taxon>Chordata</taxon>
        <taxon>Craniata</taxon>
        <taxon>Vertebrata</taxon>
        <taxon>Euteleostomi</taxon>
        <taxon>Actinopterygii</taxon>
        <taxon>Neopterygii</taxon>
        <taxon>Teleostei</taxon>
        <taxon>Neoteleostei</taxon>
        <taxon>Acanthomorphata</taxon>
        <taxon>Ovalentaria</taxon>
        <taxon>Atherinomorphae</taxon>
        <taxon>Cyprinodontiformes</taxon>
        <taxon>Goodeidae</taxon>
        <taxon>Xenoophorus</taxon>
    </lineage>
</organism>
<comment type="caution">
    <text evidence="2">The sequence shown here is derived from an EMBL/GenBank/DDBJ whole genome shotgun (WGS) entry which is preliminary data.</text>
</comment>
<dbReference type="EMBL" id="JAHRIN010017691">
    <property type="protein sequence ID" value="MEQ2197457.1"/>
    <property type="molecule type" value="Genomic_DNA"/>
</dbReference>
<evidence type="ECO:0000313" key="3">
    <source>
        <dbReference type="Proteomes" id="UP001434883"/>
    </source>
</evidence>
<proteinExistence type="predicted"/>
<gene>
    <name evidence="2" type="ORF">XENOCAPTIV_029812</name>
</gene>
<protein>
    <submittedName>
        <fullName evidence="2">Uncharacterized protein</fullName>
    </submittedName>
</protein>
<dbReference type="Proteomes" id="UP001434883">
    <property type="component" value="Unassembled WGS sequence"/>
</dbReference>
<reference evidence="2 3" key="1">
    <citation type="submission" date="2021-06" db="EMBL/GenBank/DDBJ databases">
        <authorList>
            <person name="Palmer J.M."/>
        </authorList>
    </citation>
    <scope>NUCLEOTIDE SEQUENCE [LARGE SCALE GENOMIC DNA]</scope>
    <source>
        <strain evidence="2 3">XC_2019</strain>
        <tissue evidence="2">Muscle</tissue>
    </source>
</reference>
<sequence>MLPVSRALLDRDRELDTMAGVHANPAGAPGAVRGMKRGDPEPDGQTAATLVDSTGAECKRPRIDGSGGIGEVGQCGKQSGKGTLSPSHPPQWQPLLVLQEQIFTINGSKEALSPAYGITSHTAGI</sequence>
<evidence type="ECO:0000313" key="2">
    <source>
        <dbReference type="EMBL" id="MEQ2197457.1"/>
    </source>
</evidence>